<dbReference type="GO" id="GO:0005737">
    <property type="term" value="C:cytoplasm"/>
    <property type="evidence" value="ECO:0007669"/>
    <property type="project" value="UniProtKB-SubCell"/>
</dbReference>
<dbReference type="GO" id="GO:0042026">
    <property type="term" value="P:protein refolding"/>
    <property type="evidence" value="ECO:0007669"/>
    <property type="project" value="TreeGrafter"/>
</dbReference>
<keyword evidence="7 11" id="KW-0346">Stress response</keyword>
<feature type="repeat" description="CXXCXGXG motif" evidence="11">
    <location>
        <begin position="199"/>
        <end position="206"/>
    </location>
</feature>
<dbReference type="Gene3D" id="2.60.260.20">
    <property type="entry name" value="Urease metallochaperone UreE, N-terminal domain"/>
    <property type="match status" value="2"/>
</dbReference>
<reference evidence="16 17" key="1">
    <citation type="submission" date="2019-03" db="EMBL/GenBank/DDBJ databases">
        <title>Diversity of the mouse oral microbiome.</title>
        <authorList>
            <person name="Joseph S."/>
            <person name="Aduse-Opoku J."/>
            <person name="Curtis M."/>
            <person name="Wade W."/>
            <person name="Hashim A."/>
        </authorList>
    </citation>
    <scope>NUCLEOTIDE SEQUENCE [LARGE SCALE GENOMIC DNA]</scope>
    <source>
        <strain evidence="17">irhom_31</strain>
    </source>
</reference>
<dbReference type="AlphaFoldDB" id="A0A4Y9F4N6"/>
<evidence type="ECO:0000256" key="5">
    <source>
        <dbReference type="ARBA" id="ARBA00022771"/>
    </source>
</evidence>
<dbReference type="STRING" id="85336.A7979_00340"/>
<dbReference type="GO" id="GO:0031072">
    <property type="term" value="F:heat shock protein binding"/>
    <property type="evidence" value="ECO:0007669"/>
    <property type="project" value="InterPro"/>
</dbReference>
<dbReference type="GO" id="GO:0051082">
    <property type="term" value="F:unfolded protein binding"/>
    <property type="evidence" value="ECO:0007669"/>
    <property type="project" value="UniProtKB-UniRule"/>
</dbReference>
<organism evidence="16 17">
    <name type="scientific">Rothia nasimurium</name>
    <dbReference type="NCBI Taxonomy" id="85336"/>
    <lineage>
        <taxon>Bacteria</taxon>
        <taxon>Bacillati</taxon>
        <taxon>Actinomycetota</taxon>
        <taxon>Actinomycetes</taxon>
        <taxon>Micrococcales</taxon>
        <taxon>Micrococcaceae</taxon>
        <taxon>Rothia</taxon>
    </lineage>
</organism>
<comment type="subcellular location">
    <subcellularLocation>
        <location evidence="11">Cytoplasm</location>
    </subcellularLocation>
</comment>
<dbReference type="InterPro" id="IPR018253">
    <property type="entry name" value="DnaJ_domain_CS"/>
</dbReference>
<dbReference type="GO" id="GO:0006260">
    <property type="term" value="P:DNA replication"/>
    <property type="evidence" value="ECO:0007669"/>
    <property type="project" value="UniProtKB-KW"/>
</dbReference>
<evidence type="ECO:0000259" key="15">
    <source>
        <dbReference type="PROSITE" id="PS51188"/>
    </source>
</evidence>
<gene>
    <name evidence="11 16" type="primary">dnaJ</name>
    <name evidence="16" type="ORF">E4U03_04300</name>
</gene>
<evidence type="ECO:0000256" key="6">
    <source>
        <dbReference type="ARBA" id="ARBA00022833"/>
    </source>
</evidence>
<dbReference type="SUPFAM" id="SSF46565">
    <property type="entry name" value="Chaperone J-domain"/>
    <property type="match status" value="1"/>
</dbReference>
<feature type="binding site" evidence="11">
    <location>
        <position position="142"/>
    </location>
    <ligand>
        <name>Zn(2+)</name>
        <dbReference type="ChEBI" id="CHEBI:29105"/>
        <label>1</label>
    </ligand>
</feature>
<dbReference type="Pfam" id="PF00684">
    <property type="entry name" value="DnaJ_CXXCXGXG"/>
    <property type="match status" value="1"/>
</dbReference>
<feature type="repeat" description="CXXCXGXG motif" evidence="11">
    <location>
        <begin position="142"/>
        <end position="149"/>
    </location>
</feature>
<dbReference type="Gene3D" id="1.10.287.110">
    <property type="entry name" value="DnaJ domain"/>
    <property type="match status" value="1"/>
</dbReference>
<feature type="binding site" evidence="11">
    <location>
        <position position="185"/>
    </location>
    <ligand>
        <name>Zn(2+)</name>
        <dbReference type="ChEBI" id="CHEBI:29105"/>
        <label>2</label>
    </ligand>
</feature>
<evidence type="ECO:0000256" key="8">
    <source>
        <dbReference type="ARBA" id="ARBA00023186"/>
    </source>
</evidence>
<dbReference type="SUPFAM" id="SSF49493">
    <property type="entry name" value="HSP40/DnaJ peptide-binding domain"/>
    <property type="match status" value="2"/>
</dbReference>
<evidence type="ECO:0000256" key="12">
    <source>
        <dbReference type="PROSITE-ProRule" id="PRU00546"/>
    </source>
</evidence>
<dbReference type="PROSITE" id="PS51188">
    <property type="entry name" value="ZF_CR"/>
    <property type="match status" value="1"/>
</dbReference>
<dbReference type="GO" id="GO:0005524">
    <property type="term" value="F:ATP binding"/>
    <property type="evidence" value="ECO:0007669"/>
    <property type="project" value="InterPro"/>
</dbReference>
<evidence type="ECO:0000256" key="11">
    <source>
        <dbReference type="HAMAP-Rule" id="MF_01152"/>
    </source>
</evidence>
<dbReference type="CDD" id="cd10747">
    <property type="entry name" value="DnaJ_C"/>
    <property type="match status" value="1"/>
</dbReference>
<dbReference type="PANTHER" id="PTHR43096">
    <property type="entry name" value="DNAJ HOMOLOG 1, MITOCHONDRIAL-RELATED"/>
    <property type="match status" value="1"/>
</dbReference>
<dbReference type="PRINTS" id="PR00625">
    <property type="entry name" value="JDOMAIN"/>
</dbReference>
<keyword evidence="1 11" id="KW-0963">Cytoplasm</keyword>
<feature type="binding site" evidence="11">
    <location>
        <position position="202"/>
    </location>
    <ligand>
        <name>Zn(2+)</name>
        <dbReference type="ChEBI" id="CHEBI:29105"/>
        <label>1</label>
    </ligand>
</feature>
<keyword evidence="8 11" id="KW-0143">Chaperone</keyword>
<evidence type="ECO:0000259" key="14">
    <source>
        <dbReference type="PROSITE" id="PS50076"/>
    </source>
</evidence>
<evidence type="ECO:0000256" key="3">
    <source>
        <dbReference type="ARBA" id="ARBA00022723"/>
    </source>
</evidence>
<dbReference type="InterPro" id="IPR008971">
    <property type="entry name" value="HSP40/DnaJ_pept-bd"/>
</dbReference>
<dbReference type="SMART" id="SM00271">
    <property type="entry name" value="DnaJ"/>
    <property type="match status" value="1"/>
</dbReference>
<evidence type="ECO:0000256" key="2">
    <source>
        <dbReference type="ARBA" id="ARBA00022705"/>
    </source>
</evidence>
<keyword evidence="3 11" id="KW-0479">Metal-binding</keyword>
<keyword evidence="5 11" id="KW-0863">Zinc-finger</keyword>
<dbReference type="GO" id="GO:0009408">
    <property type="term" value="P:response to heat"/>
    <property type="evidence" value="ECO:0007669"/>
    <property type="project" value="InterPro"/>
</dbReference>
<dbReference type="RefSeq" id="WP_135011820.1">
    <property type="nucleotide sequence ID" value="NZ_JADGLK010000011.1"/>
</dbReference>
<evidence type="ECO:0000313" key="16">
    <source>
        <dbReference type="EMBL" id="TFU23040.1"/>
    </source>
</evidence>
<protein>
    <recommendedName>
        <fullName evidence="10 11">Chaperone protein DnaJ</fullName>
    </recommendedName>
</protein>
<feature type="binding site" evidence="11">
    <location>
        <position position="162"/>
    </location>
    <ligand>
        <name>Zn(2+)</name>
        <dbReference type="ChEBI" id="CHEBI:29105"/>
        <label>2</label>
    </ligand>
</feature>
<comment type="similarity">
    <text evidence="9 11">Belongs to the DnaJ family.</text>
</comment>
<evidence type="ECO:0000256" key="4">
    <source>
        <dbReference type="ARBA" id="ARBA00022737"/>
    </source>
</evidence>
<dbReference type="PROSITE" id="PS00636">
    <property type="entry name" value="DNAJ_1"/>
    <property type="match status" value="1"/>
</dbReference>
<dbReference type="InterPro" id="IPR012724">
    <property type="entry name" value="DnaJ"/>
</dbReference>
<name>A0A4Y9F4N6_9MICC</name>
<comment type="subunit">
    <text evidence="11">Homodimer.</text>
</comment>
<dbReference type="CDD" id="cd10719">
    <property type="entry name" value="DnaJ_zf"/>
    <property type="match status" value="1"/>
</dbReference>
<evidence type="ECO:0000256" key="10">
    <source>
        <dbReference type="ARBA" id="ARBA00067609"/>
    </source>
</evidence>
<dbReference type="OrthoDB" id="9779889at2"/>
<feature type="zinc finger region" description="CR-type" evidence="12">
    <location>
        <begin position="129"/>
        <end position="211"/>
    </location>
</feature>
<feature type="binding site" evidence="11">
    <location>
        <position position="188"/>
    </location>
    <ligand>
        <name>Zn(2+)</name>
        <dbReference type="ChEBI" id="CHEBI:29105"/>
        <label>2</label>
    </ligand>
</feature>
<dbReference type="GO" id="GO:0008270">
    <property type="term" value="F:zinc ion binding"/>
    <property type="evidence" value="ECO:0007669"/>
    <property type="project" value="UniProtKB-UniRule"/>
</dbReference>
<feature type="binding site" evidence="11">
    <location>
        <position position="145"/>
    </location>
    <ligand>
        <name>Zn(2+)</name>
        <dbReference type="ChEBI" id="CHEBI:29105"/>
        <label>1</label>
    </ligand>
</feature>
<keyword evidence="4 11" id="KW-0677">Repeat</keyword>
<dbReference type="InterPro" id="IPR036869">
    <property type="entry name" value="J_dom_sf"/>
</dbReference>
<dbReference type="NCBIfam" id="TIGR02349">
    <property type="entry name" value="DnaJ_bact"/>
    <property type="match status" value="1"/>
</dbReference>
<dbReference type="Pfam" id="PF00226">
    <property type="entry name" value="DnaJ"/>
    <property type="match status" value="1"/>
</dbReference>
<feature type="domain" description="J" evidence="14">
    <location>
        <begin position="3"/>
        <end position="67"/>
    </location>
</feature>
<evidence type="ECO:0000256" key="1">
    <source>
        <dbReference type="ARBA" id="ARBA00022490"/>
    </source>
</evidence>
<dbReference type="NCBIfam" id="NF008035">
    <property type="entry name" value="PRK10767.1"/>
    <property type="match status" value="1"/>
</dbReference>
<proteinExistence type="inferred from homology"/>
<dbReference type="Gene3D" id="6.20.20.10">
    <property type="match status" value="2"/>
</dbReference>
<feature type="binding site" evidence="11">
    <location>
        <position position="199"/>
    </location>
    <ligand>
        <name>Zn(2+)</name>
        <dbReference type="ChEBI" id="CHEBI:29105"/>
        <label>1</label>
    </ligand>
</feature>
<dbReference type="FunFam" id="2.60.260.20:FF:000005">
    <property type="entry name" value="Chaperone protein dnaJ 1, mitochondrial"/>
    <property type="match status" value="1"/>
</dbReference>
<dbReference type="CDD" id="cd06257">
    <property type="entry name" value="DnaJ"/>
    <property type="match status" value="1"/>
</dbReference>
<dbReference type="HAMAP" id="MF_01152">
    <property type="entry name" value="DnaJ"/>
    <property type="match status" value="1"/>
</dbReference>
<evidence type="ECO:0000313" key="17">
    <source>
        <dbReference type="Proteomes" id="UP000297951"/>
    </source>
</evidence>
<dbReference type="FunFam" id="2.10.230.10:FF:000002">
    <property type="entry name" value="Molecular chaperone DnaJ"/>
    <property type="match status" value="1"/>
</dbReference>
<dbReference type="InterPro" id="IPR001623">
    <property type="entry name" value="DnaJ_domain"/>
</dbReference>
<feature type="region of interest" description="Disordered" evidence="13">
    <location>
        <begin position="1"/>
        <end position="42"/>
    </location>
</feature>
<evidence type="ECO:0000256" key="7">
    <source>
        <dbReference type="ARBA" id="ARBA00023016"/>
    </source>
</evidence>
<feature type="domain" description="CR-type" evidence="15">
    <location>
        <begin position="129"/>
        <end position="211"/>
    </location>
</feature>
<dbReference type="PROSITE" id="PS50076">
    <property type="entry name" value="DNAJ_2"/>
    <property type="match status" value="1"/>
</dbReference>
<keyword evidence="2 11" id="KW-0235">DNA replication</keyword>
<dbReference type="SUPFAM" id="SSF57938">
    <property type="entry name" value="DnaJ/Hsp40 cysteine-rich domain"/>
    <property type="match status" value="1"/>
</dbReference>
<feature type="repeat" description="CXXCXGXG motif" evidence="11">
    <location>
        <begin position="159"/>
        <end position="166"/>
    </location>
</feature>
<dbReference type="Proteomes" id="UP000297951">
    <property type="component" value="Unassembled WGS sequence"/>
</dbReference>
<dbReference type="InterPro" id="IPR036410">
    <property type="entry name" value="HSP_DnaJ_Cys-rich_dom_sf"/>
</dbReference>
<dbReference type="PANTHER" id="PTHR43096:SF48">
    <property type="entry name" value="CHAPERONE PROTEIN DNAJ"/>
    <property type="match status" value="1"/>
</dbReference>
<evidence type="ECO:0000256" key="13">
    <source>
        <dbReference type="SAM" id="MobiDB-lite"/>
    </source>
</evidence>
<comment type="caution">
    <text evidence="16">The sequence shown here is derived from an EMBL/GenBank/DDBJ whole genome shotgun (WGS) entry which is preliminary data.</text>
</comment>
<comment type="function">
    <text evidence="11">Participates actively in the response to hyperosmotic and heat shock by preventing the aggregation of stress-denatured proteins and by disaggregating proteins, also in an autonomous, DnaK-independent fashion. Unfolded proteins bind initially to DnaJ; upon interaction with the DnaJ-bound protein, DnaK hydrolyzes its bound ATP, resulting in the formation of a stable complex. GrpE releases ADP from DnaK; ATP binding to DnaK triggers the release of the substrate protein, thus completing the reaction cycle. Several rounds of ATP-dependent interactions between DnaJ, DnaK and GrpE are required for fully efficient folding. Also involved, together with DnaK and GrpE, in the DNA replication of plasmids through activation of initiation proteins.</text>
</comment>
<dbReference type="InterPro" id="IPR002939">
    <property type="entry name" value="DnaJ_C"/>
</dbReference>
<sequence>MSSHYETLGVSRDASPEEIKKAYRKKARQLHPDINPSEEAAEEFKRVSLAHDVLSDPEKRRIYDQTGNENGTAGGFGTGAGGFGGGFGGFQDIFDTFFNSAPRGPQSRVRQGQDALISVKIDLKDAVFGTNKPITVDTAVTCDLCKGEGTAEGTHPETCDTCHGQGYMQRQVQSILGTVVQPVECPTCRGFGTVIKHPCAECYGEGRVRERKPLTIKIPAGVTNGARIRLAGQGEAGTAGGPNGDLYVELRVNPDPTFSRDGDDLVATVGVPMTAAALGTTITLDTFDGPQQVQIPTGTQSGDVVTLKDLGVTHLRGGGRGDIRVQIEVRTPTDITEEQKNLLKQFSELRGEDLQVSETVTHKQGGFFSRLKDHLK</sequence>
<feature type="binding site" evidence="11">
    <location>
        <position position="159"/>
    </location>
    <ligand>
        <name>Zn(2+)</name>
        <dbReference type="ChEBI" id="CHEBI:29105"/>
        <label>2</label>
    </ligand>
</feature>
<comment type="domain">
    <text evidence="11">The J domain is necessary and sufficient to stimulate DnaK ATPase activity. Zinc center 1 plays an important role in the autonomous, DnaK-independent chaperone activity of DnaJ. Zinc center 2 is essential for interaction with DnaK and for DnaJ activity.</text>
</comment>
<dbReference type="EMBL" id="SPQC01000011">
    <property type="protein sequence ID" value="TFU23040.1"/>
    <property type="molecule type" value="Genomic_DNA"/>
</dbReference>
<comment type="cofactor">
    <cofactor evidence="11">
        <name>Zn(2+)</name>
        <dbReference type="ChEBI" id="CHEBI:29105"/>
    </cofactor>
    <text evidence="11">Binds 2 Zn(2+) ions per monomer.</text>
</comment>
<evidence type="ECO:0000256" key="9">
    <source>
        <dbReference type="ARBA" id="ARBA00061004"/>
    </source>
</evidence>
<accession>A0A4Y9F4N6</accession>
<dbReference type="InterPro" id="IPR001305">
    <property type="entry name" value="HSP_DnaJ_Cys-rich_dom"/>
</dbReference>
<feature type="repeat" description="CXXCXGXG motif" evidence="11">
    <location>
        <begin position="185"/>
        <end position="192"/>
    </location>
</feature>
<dbReference type="Pfam" id="PF01556">
    <property type="entry name" value="DnaJ_C"/>
    <property type="match status" value="1"/>
</dbReference>
<keyword evidence="6 11" id="KW-0862">Zinc</keyword>